<name>A0A2K4FE24_9STAP</name>
<dbReference type="EMBL" id="PPPX01000001">
    <property type="protein sequence ID" value="POA09516.1"/>
    <property type="molecule type" value="Genomic_DNA"/>
</dbReference>
<sequence>MLKIGHKSDYQNGYEKAQIERRIQNELKDKPKALKLYNFGRSNWYKFNKVLNRRSKEFDEGY</sequence>
<evidence type="ECO:0000313" key="1">
    <source>
        <dbReference type="EMBL" id="POA09516.1"/>
    </source>
</evidence>
<dbReference type="Proteomes" id="UP000242712">
    <property type="component" value="Unassembled WGS sequence"/>
</dbReference>
<accession>A0A2K4FE24</accession>
<evidence type="ECO:0000313" key="2">
    <source>
        <dbReference type="Proteomes" id="UP000242712"/>
    </source>
</evidence>
<reference evidence="1 2" key="1">
    <citation type="submission" date="2017-08" db="EMBL/GenBank/DDBJ databases">
        <title>Draft genome sequences of 64 type strains of genus Staph aureus.</title>
        <authorList>
            <person name="Cole K."/>
            <person name="Golubchik T."/>
            <person name="Russell J."/>
            <person name="Foster D."/>
            <person name="Llewelyn M."/>
            <person name="Wilson D."/>
            <person name="Crook D."/>
            <person name="Paul J."/>
        </authorList>
    </citation>
    <scope>NUCLEOTIDE SEQUENCE [LARGE SCALE GENOMIC DNA]</scope>
    <source>
        <strain evidence="1 2">DSM 29875</strain>
    </source>
</reference>
<keyword evidence="2" id="KW-1185">Reference proteome</keyword>
<dbReference type="AlphaFoldDB" id="A0A2K4FE24"/>
<proteinExistence type="predicted"/>
<gene>
    <name evidence="1" type="ORF">CD039_01840</name>
</gene>
<protein>
    <submittedName>
        <fullName evidence="1">Uncharacterized protein</fullName>
    </submittedName>
</protein>
<organism evidence="1 2">
    <name type="scientific">Staphylococcus argensis</name>
    <dbReference type="NCBI Taxonomy" id="1607738"/>
    <lineage>
        <taxon>Bacteria</taxon>
        <taxon>Bacillati</taxon>
        <taxon>Bacillota</taxon>
        <taxon>Bacilli</taxon>
        <taxon>Bacillales</taxon>
        <taxon>Staphylococcaceae</taxon>
        <taxon>Staphylococcus</taxon>
    </lineage>
</organism>
<comment type="caution">
    <text evidence="1">The sequence shown here is derived from an EMBL/GenBank/DDBJ whole genome shotgun (WGS) entry which is preliminary data.</text>
</comment>